<dbReference type="InterPro" id="IPR000772">
    <property type="entry name" value="Ricin_B_lectin"/>
</dbReference>
<feature type="domain" description="Endo-beta-1,6-galactanase-like" evidence="3">
    <location>
        <begin position="43"/>
        <end position="276"/>
    </location>
</feature>
<dbReference type="PROSITE" id="PS51318">
    <property type="entry name" value="TAT"/>
    <property type="match status" value="1"/>
</dbReference>
<proteinExistence type="predicted"/>
<dbReference type="Gene3D" id="2.60.40.1180">
    <property type="entry name" value="Golgi alpha-mannosidase II"/>
    <property type="match status" value="1"/>
</dbReference>
<protein>
    <submittedName>
        <fullName evidence="4">RICIN domain-containing protein</fullName>
    </submittedName>
</protein>
<dbReference type="EMBL" id="JBHSFG010000047">
    <property type="protein sequence ID" value="MFC4468471.1"/>
    <property type="molecule type" value="Genomic_DNA"/>
</dbReference>
<dbReference type="InterPro" id="IPR006311">
    <property type="entry name" value="TAT_signal"/>
</dbReference>
<dbReference type="InterPro" id="IPR039514">
    <property type="entry name" value="6GAL-like"/>
</dbReference>
<feature type="chain" id="PRO_5046674007" evidence="1">
    <location>
        <begin position="34"/>
        <end position="683"/>
    </location>
</feature>
<organism evidence="4 5">
    <name type="scientific">Streptomyces xiangluensis</name>
    <dbReference type="NCBI Taxonomy" id="2665720"/>
    <lineage>
        <taxon>Bacteria</taxon>
        <taxon>Bacillati</taxon>
        <taxon>Actinomycetota</taxon>
        <taxon>Actinomycetes</taxon>
        <taxon>Kitasatosporales</taxon>
        <taxon>Streptomycetaceae</taxon>
        <taxon>Streptomyces</taxon>
    </lineage>
</organism>
<dbReference type="Gene3D" id="3.20.20.80">
    <property type="entry name" value="Glycosidases"/>
    <property type="match status" value="1"/>
</dbReference>
<dbReference type="SUPFAM" id="SSF51011">
    <property type="entry name" value="Glycosyl hydrolase domain"/>
    <property type="match status" value="1"/>
</dbReference>
<dbReference type="Proteomes" id="UP001596012">
    <property type="component" value="Unassembled WGS sequence"/>
</dbReference>
<feature type="domain" description="Ricin B lectin" evidence="2">
    <location>
        <begin position="627"/>
        <end position="682"/>
    </location>
</feature>
<keyword evidence="5" id="KW-1185">Reference proteome</keyword>
<dbReference type="PANTHER" id="PTHR42767">
    <property type="entry name" value="ENDO-BETA-1,6-GALACTANASE"/>
    <property type="match status" value="1"/>
</dbReference>
<dbReference type="Pfam" id="PF14200">
    <property type="entry name" value="RicinB_lectin_2"/>
    <property type="match status" value="1"/>
</dbReference>
<sequence length="683" mass="74400">MARRTRSRRLLGAAGLTALATGAALVSAPSSTAQVAAADPPTVTVRPDPSYKHDKFEGWGTSLVWFANATGDYPPAVREKLAKLLFDDSGLALNIARYNIGGGNAPDVKDYLRAGGAVEGWWKAPAGTTREDTDWWSAEDKNDWNPKADATQRWWVDRIKKDITHWETFSNSPPWFMTESGYVSGGFDSSKDQLKPESVEDFAKYLVGATERLEKAHKIDVDTLDPFNEPNTDYWGTRLGPDGEPVGGRQEGAHMGPELQQKVLRALAPVLDKSRTDAEISAMDETNPSTFTQNWLSYPQEVRDLVDQMNVHTYGTGGRTSARDLAKAEDKPLWMSEVEGDWGDGQSFTDMRPGLGLAQRMVDDLRELEPSAWVFWQPVEDYDNMKPGGESAKGGNWGSIQLPFSCTSEDTLESCPIYTNTKFDTARNFTHYIKPGDRLIQVNDTSSAAAVSKKGDGASVVHVNSTTEARTVTVDLSKFGKISRKATVTPVVTSADNKLKRHKAIKVSDRKATFTVPAQSVTSFVVKGVSGVAKDAALLQKGHTYELTGVQSGKALTVADNGTNLVIKSAATGTAAAGRQWKLRQISGDTDNRQRYVFTNPVEGKRLAVRNGAPVVEPDEGRRDKATQWIMSTTGDGTFTLVNAATGRLLEVGGQATNEGAAVTLWTPNSGSNQRWRVTDVTD</sequence>
<accession>A0ABV8YW36</accession>
<dbReference type="SUPFAM" id="SSF50370">
    <property type="entry name" value="Ricin B-like lectins"/>
    <property type="match status" value="1"/>
</dbReference>
<dbReference type="Gene3D" id="2.80.10.50">
    <property type="match status" value="1"/>
</dbReference>
<evidence type="ECO:0000259" key="3">
    <source>
        <dbReference type="Pfam" id="PF14587"/>
    </source>
</evidence>
<dbReference type="PANTHER" id="PTHR42767:SF1">
    <property type="entry name" value="ENDO-BETA-1,6-GALACTANASE-LIKE DOMAIN-CONTAINING PROTEIN"/>
    <property type="match status" value="1"/>
</dbReference>
<feature type="signal peptide" evidence="1">
    <location>
        <begin position="1"/>
        <end position="33"/>
    </location>
</feature>
<gene>
    <name evidence="4" type="ORF">ACFPH6_28690</name>
</gene>
<dbReference type="Pfam" id="PF14587">
    <property type="entry name" value="Glyco_hydr_30_2"/>
    <property type="match status" value="1"/>
</dbReference>
<evidence type="ECO:0000256" key="1">
    <source>
        <dbReference type="SAM" id="SignalP"/>
    </source>
</evidence>
<evidence type="ECO:0000313" key="4">
    <source>
        <dbReference type="EMBL" id="MFC4468471.1"/>
    </source>
</evidence>
<dbReference type="InterPro" id="IPR039743">
    <property type="entry name" value="6GAL/EXGAL"/>
</dbReference>
<comment type="caution">
    <text evidence="4">The sequence shown here is derived from an EMBL/GenBank/DDBJ whole genome shotgun (WGS) entry which is preliminary data.</text>
</comment>
<evidence type="ECO:0000313" key="5">
    <source>
        <dbReference type="Proteomes" id="UP001596012"/>
    </source>
</evidence>
<dbReference type="InterPro" id="IPR017853">
    <property type="entry name" value="GH"/>
</dbReference>
<reference evidence="5" key="1">
    <citation type="journal article" date="2019" name="Int. J. Syst. Evol. Microbiol.">
        <title>The Global Catalogue of Microorganisms (GCM) 10K type strain sequencing project: providing services to taxonomists for standard genome sequencing and annotation.</title>
        <authorList>
            <consortium name="The Broad Institute Genomics Platform"/>
            <consortium name="The Broad Institute Genome Sequencing Center for Infectious Disease"/>
            <person name="Wu L."/>
            <person name="Ma J."/>
        </authorList>
    </citation>
    <scope>NUCLEOTIDE SEQUENCE [LARGE SCALE GENOMIC DNA]</scope>
    <source>
        <strain evidence="5">DT43</strain>
    </source>
</reference>
<evidence type="ECO:0000259" key="2">
    <source>
        <dbReference type="Pfam" id="PF14200"/>
    </source>
</evidence>
<dbReference type="PROSITE" id="PS50231">
    <property type="entry name" value="RICIN_B_LECTIN"/>
    <property type="match status" value="1"/>
</dbReference>
<name>A0ABV8YW36_9ACTN</name>
<keyword evidence="1" id="KW-0732">Signal</keyword>
<dbReference type="RefSeq" id="WP_386346343.1">
    <property type="nucleotide sequence ID" value="NZ_JBHSFG010000047.1"/>
</dbReference>
<dbReference type="InterPro" id="IPR035992">
    <property type="entry name" value="Ricin_B-like_lectins"/>
</dbReference>
<dbReference type="SUPFAM" id="SSF51445">
    <property type="entry name" value="(Trans)glycosidases"/>
    <property type="match status" value="1"/>
</dbReference>
<dbReference type="InterPro" id="IPR013780">
    <property type="entry name" value="Glyco_hydro_b"/>
</dbReference>
<dbReference type="CDD" id="cd00161">
    <property type="entry name" value="beta-trefoil_Ricin-like"/>
    <property type="match status" value="1"/>
</dbReference>